<comment type="caution">
    <text evidence="2">The sequence shown here is derived from an EMBL/GenBank/DDBJ whole genome shotgun (WGS) entry which is preliminary data.</text>
</comment>
<protein>
    <recommendedName>
        <fullName evidence="4">Transmembrane protein</fullName>
    </recommendedName>
</protein>
<evidence type="ECO:0000256" key="1">
    <source>
        <dbReference type="SAM" id="Phobius"/>
    </source>
</evidence>
<keyword evidence="1" id="KW-0472">Membrane</keyword>
<feature type="transmembrane region" description="Helical" evidence="1">
    <location>
        <begin position="12"/>
        <end position="31"/>
    </location>
</feature>
<accession>A0A8S1RTN4</accession>
<reference evidence="2" key="1">
    <citation type="submission" date="2021-01" db="EMBL/GenBank/DDBJ databases">
        <authorList>
            <consortium name="Genoscope - CEA"/>
            <person name="William W."/>
        </authorList>
    </citation>
    <scope>NUCLEOTIDE SEQUENCE</scope>
</reference>
<keyword evidence="3" id="KW-1185">Reference proteome</keyword>
<keyword evidence="1" id="KW-1133">Transmembrane helix</keyword>
<dbReference type="EMBL" id="CAJJDN010000521">
    <property type="protein sequence ID" value="CAD8131378.1"/>
    <property type="molecule type" value="Genomic_DNA"/>
</dbReference>
<proteinExistence type="predicted"/>
<keyword evidence="1" id="KW-0812">Transmembrane</keyword>
<sequence length="100" mass="11775">MLIRVIESLPIMVIKLQFFIILIVLISYHIVLLQIQLVQLEHVPIMDRILYFQTHDICNTCQSPTTIPCYKISCKLKYAKIMIAKFQFFSKIVKTLSQCR</sequence>
<dbReference type="AlphaFoldDB" id="A0A8S1RTN4"/>
<name>A0A8S1RTN4_9CILI</name>
<organism evidence="2 3">
    <name type="scientific">Paramecium sonneborni</name>
    <dbReference type="NCBI Taxonomy" id="65129"/>
    <lineage>
        <taxon>Eukaryota</taxon>
        <taxon>Sar</taxon>
        <taxon>Alveolata</taxon>
        <taxon>Ciliophora</taxon>
        <taxon>Intramacronucleata</taxon>
        <taxon>Oligohymenophorea</taxon>
        <taxon>Peniculida</taxon>
        <taxon>Parameciidae</taxon>
        <taxon>Paramecium</taxon>
    </lineage>
</organism>
<gene>
    <name evidence="2" type="ORF">PSON_ATCC_30995.1.T5210002</name>
</gene>
<dbReference type="Proteomes" id="UP000692954">
    <property type="component" value="Unassembled WGS sequence"/>
</dbReference>
<evidence type="ECO:0008006" key="4">
    <source>
        <dbReference type="Google" id="ProtNLM"/>
    </source>
</evidence>
<evidence type="ECO:0000313" key="3">
    <source>
        <dbReference type="Proteomes" id="UP000692954"/>
    </source>
</evidence>
<evidence type="ECO:0000313" key="2">
    <source>
        <dbReference type="EMBL" id="CAD8131378.1"/>
    </source>
</evidence>